<dbReference type="Pfam" id="PF08780">
    <property type="entry name" value="NTase_sub_bind"/>
    <property type="match status" value="1"/>
</dbReference>
<dbReference type="STRING" id="529505.SAMN05421761_11277"/>
<keyword evidence="1" id="KW-0808">Transferase</keyword>
<name>A0A1N7NXX4_9BACT</name>
<protein>
    <submittedName>
        <fullName evidence="1">Nucleotidyltransferase substrate binding protein, HI0074 family</fullName>
    </submittedName>
</protein>
<sequence length="139" mass="16192">MKSPTLTCEKCLLDFQDALEQLKLSVQCGKSKQMDAKTEAQLVRSFELTHELALKVITEFFRQQKHQVTFSGSRDITVEAFNEDLIDDGKGWMDMIILRIKYNPIYPESAHNELVSRILKDFISLFENFNRKMTARLEN</sequence>
<organism evidence="1 2">
    <name type="scientific">Belliella pelovolcani</name>
    <dbReference type="NCBI Taxonomy" id="529505"/>
    <lineage>
        <taxon>Bacteria</taxon>
        <taxon>Pseudomonadati</taxon>
        <taxon>Bacteroidota</taxon>
        <taxon>Cytophagia</taxon>
        <taxon>Cytophagales</taxon>
        <taxon>Cyclobacteriaceae</taxon>
        <taxon>Belliella</taxon>
    </lineage>
</organism>
<accession>A0A1N7NXX4</accession>
<dbReference type="GO" id="GO:0016740">
    <property type="term" value="F:transferase activity"/>
    <property type="evidence" value="ECO:0007669"/>
    <property type="project" value="UniProtKB-KW"/>
</dbReference>
<dbReference type="OrthoDB" id="9810452at2"/>
<keyword evidence="2" id="KW-1185">Reference proteome</keyword>
<dbReference type="InterPro" id="IPR010235">
    <property type="entry name" value="HepT"/>
</dbReference>
<dbReference type="Proteomes" id="UP000186026">
    <property type="component" value="Unassembled WGS sequence"/>
</dbReference>
<dbReference type="SUPFAM" id="SSF81593">
    <property type="entry name" value="Nucleotidyltransferase substrate binding subunit/domain"/>
    <property type="match status" value="1"/>
</dbReference>
<dbReference type="RefSeq" id="WP_076502256.1">
    <property type="nucleotide sequence ID" value="NZ_FTOP01000012.1"/>
</dbReference>
<dbReference type="EMBL" id="FTOP01000012">
    <property type="protein sequence ID" value="SIT03180.1"/>
    <property type="molecule type" value="Genomic_DNA"/>
</dbReference>
<evidence type="ECO:0000313" key="2">
    <source>
        <dbReference type="Proteomes" id="UP000186026"/>
    </source>
</evidence>
<evidence type="ECO:0000313" key="1">
    <source>
        <dbReference type="EMBL" id="SIT03180.1"/>
    </source>
</evidence>
<gene>
    <name evidence="1" type="ORF">SAMN05421761_11277</name>
</gene>
<proteinExistence type="predicted"/>
<dbReference type="AlphaFoldDB" id="A0A1N7NXX4"/>
<reference evidence="2" key="1">
    <citation type="submission" date="2017-01" db="EMBL/GenBank/DDBJ databases">
        <authorList>
            <person name="Varghese N."/>
            <person name="Submissions S."/>
        </authorList>
    </citation>
    <scope>NUCLEOTIDE SEQUENCE [LARGE SCALE GENOMIC DNA]</scope>
    <source>
        <strain evidence="2">DSM 46698</strain>
    </source>
</reference>
<dbReference type="Gene3D" id="1.20.120.330">
    <property type="entry name" value="Nucleotidyltransferases domain 2"/>
    <property type="match status" value="1"/>
</dbReference>